<organism evidence="1">
    <name type="scientific">uncultured Sphingomonadaceae bacterium</name>
    <dbReference type="NCBI Taxonomy" id="169976"/>
    <lineage>
        <taxon>Bacteria</taxon>
        <taxon>Pseudomonadati</taxon>
        <taxon>Pseudomonadota</taxon>
        <taxon>Alphaproteobacteria</taxon>
        <taxon>Sphingomonadales</taxon>
        <taxon>Sphingomonadaceae</taxon>
        <taxon>environmental samples</taxon>
    </lineage>
</organism>
<dbReference type="AlphaFoldDB" id="A0A6J4T8X0"/>
<dbReference type="EMBL" id="CADCVX010000361">
    <property type="protein sequence ID" value="CAA9516909.1"/>
    <property type="molecule type" value="Genomic_DNA"/>
</dbReference>
<name>A0A6J4T8X0_9SPHN</name>
<sequence length="51" mass="6023">SDEGLASTRGFLNRRIDDVMRFEKVKAQWRGSRERLPSLSRFLGRLRYPVV</sequence>
<accession>A0A6J4T8X0</accession>
<feature type="non-terminal residue" evidence="1">
    <location>
        <position position="1"/>
    </location>
</feature>
<reference evidence="1" key="1">
    <citation type="submission" date="2020-02" db="EMBL/GenBank/DDBJ databases">
        <authorList>
            <person name="Meier V. D."/>
        </authorList>
    </citation>
    <scope>NUCLEOTIDE SEQUENCE</scope>
    <source>
        <strain evidence="1">AVDCRST_MAG91</strain>
    </source>
</reference>
<gene>
    <name evidence="1" type="ORF">AVDCRST_MAG91-1959</name>
</gene>
<proteinExistence type="predicted"/>
<evidence type="ECO:0000313" key="1">
    <source>
        <dbReference type="EMBL" id="CAA9516909.1"/>
    </source>
</evidence>
<protein>
    <submittedName>
        <fullName evidence="1">Uncharacterized protein</fullName>
    </submittedName>
</protein>